<dbReference type="EMBL" id="LQOW01000003">
    <property type="protein sequence ID" value="ORV64527.1"/>
    <property type="molecule type" value="Genomic_DNA"/>
</dbReference>
<keyword evidence="3" id="KW-1185">Reference proteome</keyword>
<organism evidence="2 3">
    <name type="scientific">Mycobacterium fragae</name>
    <dbReference type="NCBI Taxonomy" id="1260918"/>
    <lineage>
        <taxon>Bacteria</taxon>
        <taxon>Bacillati</taxon>
        <taxon>Actinomycetota</taxon>
        <taxon>Actinomycetes</taxon>
        <taxon>Mycobacteriales</taxon>
        <taxon>Mycobacteriaceae</taxon>
        <taxon>Mycobacterium</taxon>
    </lineage>
</organism>
<comment type="caution">
    <text evidence="2">The sequence shown here is derived from an EMBL/GenBank/DDBJ whole genome shotgun (WGS) entry which is preliminary data.</text>
</comment>
<name>A0A1X1V659_9MYCO</name>
<protein>
    <submittedName>
        <fullName evidence="2">Uncharacterized protein</fullName>
    </submittedName>
</protein>
<accession>A0A1X1V659</accession>
<sequence>MLGTLHALTFPFRGRALTLVGAQFAFVGYPLALVSDAIALISETVAFIREPFALPDVRFTPREGIGTLVEVV</sequence>
<dbReference type="AlphaFoldDB" id="A0A1X1V659"/>
<evidence type="ECO:0000313" key="2">
    <source>
        <dbReference type="EMBL" id="ORV64527.1"/>
    </source>
</evidence>
<dbReference type="Proteomes" id="UP000194000">
    <property type="component" value="Unassembled WGS sequence"/>
</dbReference>
<keyword evidence="1" id="KW-0812">Transmembrane</keyword>
<evidence type="ECO:0000313" key="3">
    <source>
        <dbReference type="Proteomes" id="UP000194000"/>
    </source>
</evidence>
<dbReference type="STRING" id="1260918.AWC06_05455"/>
<reference evidence="2 3" key="1">
    <citation type="submission" date="2016-01" db="EMBL/GenBank/DDBJ databases">
        <title>The new phylogeny of the genus Mycobacterium.</title>
        <authorList>
            <person name="Tarcisio F."/>
            <person name="Conor M."/>
            <person name="Antonella G."/>
            <person name="Elisabetta G."/>
            <person name="Giulia F.S."/>
            <person name="Sara T."/>
            <person name="Anna F."/>
            <person name="Clotilde B."/>
            <person name="Roberto B."/>
            <person name="Veronica D.S."/>
            <person name="Fabio R."/>
            <person name="Monica P."/>
            <person name="Olivier J."/>
            <person name="Enrico T."/>
            <person name="Nicola S."/>
        </authorList>
    </citation>
    <scope>NUCLEOTIDE SEQUENCE [LARGE SCALE GENOMIC DNA]</scope>
    <source>
        <strain evidence="2 3">DSM 45731</strain>
    </source>
</reference>
<gene>
    <name evidence="2" type="ORF">AWC06_05455</name>
</gene>
<proteinExistence type="predicted"/>
<evidence type="ECO:0000256" key="1">
    <source>
        <dbReference type="SAM" id="Phobius"/>
    </source>
</evidence>
<keyword evidence="1" id="KW-0472">Membrane</keyword>
<feature type="transmembrane region" description="Helical" evidence="1">
    <location>
        <begin position="20"/>
        <end position="41"/>
    </location>
</feature>
<keyword evidence="1" id="KW-1133">Transmembrane helix</keyword>